<evidence type="ECO:0000256" key="4">
    <source>
        <dbReference type="ARBA" id="ARBA00022787"/>
    </source>
</evidence>
<comment type="subunit">
    <text evidence="7">Interacts with Pk92B/ASK1.</text>
</comment>
<dbReference type="GO" id="GO:0005741">
    <property type="term" value="C:mitochondrial outer membrane"/>
    <property type="evidence" value="ECO:0007669"/>
    <property type="project" value="UniProtKB-SubCell"/>
</dbReference>
<proteinExistence type="inferred from homology"/>
<evidence type="ECO:0000256" key="6">
    <source>
        <dbReference type="ARBA" id="ARBA00037234"/>
    </source>
</evidence>
<evidence type="ECO:0000256" key="5">
    <source>
        <dbReference type="ARBA" id="ARBA00022801"/>
    </source>
</evidence>
<dbReference type="AlphaFoldDB" id="T1J2V7"/>
<dbReference type="GO" id="GO:0090141">
    <property type="term" value="P:positive regulation of mitochondrial fission"/>
    <property type="evidence" value="ECO:0007669"/>
    <property type="project" value="TreeGrafter"/>
</dbReference>
<dbReference type="eggNOG" id="KOG4609">
    <property type="taxonomic scope" value="Eukaryota"/>
</dbReference>
<evidence type="ECO:0000256" key="10">
    <source>
        <dbReference type="ARBA" id="ARBA00042520"/>
    </source>
</evidence>
<protein>
    <recommendedName>
        <fullName evidence="8">Serine/threonine-protein phosphatase PGAM5, mitochondrial</fullName>
        <ecNumber evidence="3">3.1.3.16</ecNumber>
    </recommendedName>
    <alternativeName>
        <fullName evidence="10">Phosphoglycerate mutase family member 5 homolog</fullName>
    </alternativeName>
    <alternativeName>
        <fullName evidence="9">Serine/threonine-protein phosphatase Pgam5, mitochondrial</fullName>
    </alternativeName>
</protein>
<dbReference type="PANTHER" id="PTHR20935">
    <property type="entry name" value="PHOSPHOGLYCERATE MUTASE-RELATED"/>
    <property type="match status" value="1"/>
</dbReference>
<evidence type="ECO:0000256" key="7">
    <source>
        <dbReference type="ARBA" id="ARBA00038605"/>
    </source>
</evidence>
<reference evidence="13" key="2">
    <citation type="submission" date="2015-02" db="UniProtKB">
        <authorList>
            <consortium name="EnsemblMetazoa"/>
        </authorList>
    </citation>
    <scope>IDENTIFICATION</scope>
</reference>
<comment type="catalytic activity">
    <reaction evidence="11">
        <text>O-phospho-L-seryl-[protein] + H2O = L-seryl-[protein] + phosphate</text>
        <dbReference type="Rhea" id="RHEA:20629"/>
        <dbReference type="Rhea" id="RHEA-COMP:9863"/>
        <dbReference type="Rhea" id="RHEA-COMP:11604"/>
        <dbReference type="ChEBI" id="CHEBI:15377"/>
        <dbReference type="ChEBI" id="CHEBI:29999"/>
        <dbReference type="ChEBI" id="CHEBI:43474"/>
        <dbReference type="ChEBI" id="CHEBI:83421"/>
        <dbReference type="EC" id="3.1.3.16"/>
    </reaction>
</comment>
<dbReference type="InterPro" id="IPR051021">
    <property type="entry name" value="Mito_Ser/Thr_phosphatase"/>
</dbReference>
<comment type="similarity">
    <text evidence="2">Belongs to the phosphoglycerate mutase family. BPG-dependent PGAM subfamily.</text>
</comment>
<keyword evidence="4" id="KW-0472">Membrane</keyword>
<evidence type="ECO:0000256" key="2">
    <source>
        <dbReference type="ARBA" id="ARBA00006717"/>
    </source>
</evidence>
<evidence type="ECO:0000256" key="1">
    <source>
        <dbReference type="ARBA" id="ARBA00004294"/>
    </source>
</evidence>
<dbReference type="STRING" id="126957.T1J2V7"/>
<comment type="function">
    <text evidence="6">Displays phosphatase activity for serine/threonine residues, and dephosphorylates and activates Pk92B kinase. Has apparently no phosphoglycerate mutase activity.</text>
</comment>
<dbReference type="EC" id="3.1.3.16" evidence="3"/>
<dbReference type="Proteomes" id="UP000014500">
    <property type="component" value="Unassembled WGS sequence"/>
</dbReference>
<dbReference type="SMART" id="SM00855">
    <property type="entry name" value="PGAM"/>
    <property type="match status" value="1"/>
</dbReference>
<evidence type="ECO:0000256" key="9">
    <source>
        <dbReference type="ARBA" id="ARBA00040722"/>
    </source>
</evidence>
<dbReference type="CDD" id="cd07067">
    <property type="entry name" value="HP_PGM_like"/>
    <property type="match status" value="1"/>
</dbReference>
<comment type="catalytic activity">
    <reaction evidence="12">
        <text>O-phospho-L-threonyl-[protein] + H2O = L-threonyl-[protein] + phosphate</text>
        <dbReference type="Rhea" id="RHEA:47004"/>
        <dbReference type="Rhea" id="RHEA-COMP:11060"/>
        <dbReference type="Rhea" id="RHEA-COMP:11605"/>
        <dbReference type="ChEBI" id="CHEBI:15377"/>
        <dbReference type="ChEBI" id="CHEBI:30013"/>
        <dbReference type="ChEBI" id="CHEBI:43474"/>
        <dbReference type="ChEBI" id="CHEBI:61977"/>
        <dbReference type="EC" id="3.1.3.16"/>
    </reaction>
</comment>
<dbReference type="EMBL" id="JH431812">
    <property type="status" value="NOT_ANNOTATED_CDS"/>
    <property type="molecule type" value="Genomic_DNA"/>
</dbReference>
<evidence type="ECO:0000313" key="14">
    <source>
        <dbReference type="Proteomes" id="UP000014500"/>
    </source>
</evidence>
<dbReference type="OMA" id="MPMEMIT"/>
<keyword evidence="4" id="KW-0496">Mitochondrion</keyword>
<sequence>MTSQILYSNILTKTIAIVAFHQLHSCLFHVHACDTQESPYPYPIPPKSDRPWNPNWDEKHCSFSASSKVLGASGDAASGGECNQQSATKPKAKRNIFLIRHGQYHHKTGRLTKTGKEQATITGERLQAMGYPFRKKLISSTMIRALETASFIRRSNYQFEIKPIDSICEGAPFSTEPKFDHSPTDEQVEHDTERIEKSFCSLFYRASVEQMKDSYELVVCHSNVIRYFVCRALQFPPDAWMRFVLNNCSITWLVIHPDGHVELKAMGDAEHLPAPLVTNC</sequence>
<keyword evidence="14" id="KW-1185">Reference proteome</keyword>
<evidence type="ECO:0000256" key="3">
    <source>
        <dbReference type="ARBA" id="ARBA00013081"/>
    </source>
</evidence>
<dbReference type="SUPFAM" id="SSF53254">
    <property type="entry name" value="Phosphoglycerate mutase-like"/>
    <property type="match status" value="1"/>
</dbReference>
<dbReference type="PhylomeDB" id="T1J2V7"/>
<dbReference type="HOGENOM" id="CLU_063130_0_1_1"/>
<dbReference type="GO" id="GO:0004722">
    <property type="term" value="F:protein serine/threonine phosphatase activity"/>
    <property type="evidence" value="ECO:0007669"/>
    <property type="project" value="UniProtKB-EC"/>
</dbReference>
<reference evidence="14" key="1">
    <citation type="submission" date="2011-05" db="EMBL/GenBank/DDBJ databases">
        <authorList>
            <person name="Richards S.R."/>
            <person name="Qu J."/>
            <person name="Jiang H."/>
            <person name="Jhangiani S.N."/>
            <person name="Agravi P."/>
            <person name="Goodspeed R."/>
            <person name="Gross S."/>
            <person name="Mandapat C."/>
            <person name="Jackson L."/>
            <person name="Mathew T."/>
            <person name="Pu L."/>
            <person name="Thornton R."/>
            <person name="Saada N."/>
            <person name="Wilczek-Boney K.B."/>
            <person name="Lee S."/>
            <person name="Kovar C."/>
            <person name="Wu Y."/>
            <person name="Scherer S.E."/>
            <person name="Worley K.C."/>
            <person name="Muzny D.M."/>
            <person name="Gibbs R."/>
        </authorList>
    </citation>
    <scope>NUCLEOTIDE SEQUENCE</scope>
    <source>
        <strain evidence="14">Brora</strain>
    </source>
</reference>
<name>T1J2V7_STRMM</name>
<keyword evidence="5" id="KW-0378">Hydrolase</keyword>
<evidence type="ECO:0000256" key="11">
    <source>
        <dbReference type="ARBA" id="ARBA00047761"/>
    </source>
</evidence>
<accession>T1J2V7</accession>
<keyword evidence="4" id="KW-1000">Mitochondrion outer membrane</keyword>
<evidence type="ECO:0000313" key="13">
    <source>
        <dbReference type="EnsemblMetazoa" id="SMAR007907-PA"/>
    </source>
</evidence>
<dbReference type="EnsemblMetazoa" id="SMAR007907-RA">
    <property type="protein sequence ID" value="SMAR007907-PA"/>
    <property type="gene ID" value="SMAR007907"/>
</dbReference>
<dbReference type="Gene3D" id="3.40.50.1240">
    <property type="entry name" value="Phosphoglycerate mutase-like"/>
    <property type="match status" value="1"/>
</dbReference>
<dbReference type="PANTHER" id="PTHR20935:SF0">
    <property type="entry name" value="SERINE_THREONINE-PROTEIN PHOSPHATASE PGAM5, MITOCHONDRIAL"/>
    <property type="match status" value="1"/>
</dbReference>
<evidence type="ECO:0000256" key="8">
    <source>
        <dbReference type="ARBA" id="ARBA00039765"/>
    </source>
</evidence>
<dbReference type="InterPro" id="IPR029033">
    <property type="entry name" value="His_PPase_superfam"/>
</dbReference>
<dbReference type="InterPro" id="IPR013078">
    <property type="entry name" value="His_Pase_superF_clade-1"/>
</dbReference>
<organism evidence="13 14">
    <name type="scientific">Strigamia maritima</name>
    <name type="common">European centipede</name>
    <name type="synonym">Geophilus maritimus</name>
    <dbReference type="NCBI Taxonomy" id="126957"/>
    <lineage>
        <taxon>Eukaryota</taxon>
        <taxon>Metazoa</taxon>
        <taxon>Ecdysozoa</taxon>
        <taxon>Arthropoda</taxon>
        <taxon>Myriapoda</taxon>
        <taxon>Chilopoda</taxon>
        <taxon>Pleurostigmophora</taxon>
        <taxon>Geophilomorpha</taxon>
        <taxon>Linotaeniidae</taxon>
        <taxon>Strigamia</taxon>
    </lineage>
</organism>
<dbReference type="Pfam" id="PF00300">
    <property type="entry name" value="His_Phos_1"/>
    <property type="match status" value="1"/>
</dbReference>
<comment type="subcellular location">
    <subcellularLocation>
        <location evidence="1">Mitochondrion outer membrane</location>
    </subcellularLocation>
</comment>
<evidence type="ECO:0000256" key="12">
    <source>
        <dbReference type="ARBA" id="ARBA00048336"/>
    </source>
</evidence>